<gene>
    <name evidence="2" type="ORF">Pcinc_039004</name>
</gene>
<feature type="region of interest" description="Disordered" evidence="1">
    <location>
        <begin position="47"/>
        <end position="73"/>
    </location>
</feature>
<reference evidence="2" key="1">
    <citation type="submission" date="2023-10" db="EMBL/GenBank/DDBJ databases">
        <title>Genome assemblies of two species of porcelain crab, Petrolisthes cinctipes and Petrolisthes manimaculis (Anomura: Porcellanidae).</title>
        <authorList>
            <person name="Angst P."/>
        </authorList>
    </citation>
    <scope>NUCLEOTIDE SEQUENCE</scope>
    <source>
        <strain evidence="2">PB745_01</strain>
        <tissue evidence="2">Gill</tissue>
    </source>
</reference>
<feature type="non-terminal residue" evidence="2">
    <location>
        <position position="1"/>
    </location>
</feature>
<organism evidence="2 3">
    <name type="scientific">Petrolisthes cinctipes</name>
    <name type="common">Flat porcelain crab</name>
    <dbReference type="NCBI Taxonomy" id="88211"/>
    <lineage>
        <taxon>Eukaryota</taxon>
        <taxon>Metazoa</taxon>
        <taxon>Ecdysozoa</taxon>
        <taxon>Arthropoda</taxon>
        <taxon>Crustacea</taxon>
        <taxon>Multicrustacea</taxon>
        <taxon>Malacostraca</taxon>
        <taxon>Eumalacostraca</taxon>
        <taxon>Eucarida</taxon>
        <taxon>Decapoda</taxon>
        <taxon>Pleocyemata</taxon>
        <taxon>Anomura</taxon>
        <taxon>Galatheoidea</taxon>
        <taxon>Porcellanidae</taxon>
        <taxon>Petrolisthes</taxon>
    </lineage>
</organism>
<dbReference type="AlphaFoldDB" id="A0AAE1BQP4"/>
<dbReference type="Proteomes" id="UP001286313">
    <property type="component" value="Unassembled WGS sequence"/>
</dbReference>
<accession>A0AAE1BQP4</accession>
<dbReference type="EMBL" id="JAWQEG010006544">
    <property type="protein sequence ID" value="KAK3854522.1"/>
    <property type="molecule type" value="Genomic_DNA"/>
</dbReference>
<comment type="caution">
    <text evidence="2">The sequence shown here is derived from an EMBL/GenBank/DDBJ whole genome shotgun (WGS) entry which is preliminary data.</text>
</comment>
<evidence type="ECO:0000313" key="3">
    <source>
        <dbReference type="Proteomes" id="UP001286313"/>
    </source>
</evidence>
<protein>
    <submittedName>
        <fullName evidence="2">Uncharacterized protein</fullName>
    </submittedName>
</protein>
<feature type="compositionally biased region" description="Polar residues" evidence="1">
    <location>
        <begin position="63"/>
        <end position="73"/>
    </location>
</feature>
<proteinExistence type="predicted"/>
<keyword evidence="3" id="KW-1185">Reference proteome</keyword>
<sequence>AGSATVAARGVSVQQLRRAVERGEQQQHMVMAAAGCGDCCRVDCKHHNNTNNTNRTPLAHLSHSPSPYTRDTP</sequence>
<evidence type="ECO:0000256" key="1">
    <source>
        <dbReference type="SAM" id="MobiDB-lite"/>
    </source>
</evidence>
<evidence type="ECO:0000313" key="2">
    <source>
        <dbReference type="EMBL" id="KAK3854522.1"/>
    </source>
</evidence>
<name>A0AAE1BQP4_PETCI</name>